<organism evidence="1 2">
    <name type="scientific">Eumeta variegata</name>
    <name type="common">Bagworm moth</name>
    <name type="synonym">Eumeta japonica</name>
    <dbReference type="NCBI Taxonomy" id="151549"/>
    <lineage>
        <taxon>Eukaryota</taxon>
        <taxon>Metazoa</taxon>
        <taxon>Ecdysozoa</taxon>
        <taxon>Arthropoda</taxon>
        <taxon>Hexapoda</taxon>
        <taxon>Insecta</taxon>
        <taxon>Pterygota</taxon>
        <taxon>Neoptera</taxon>
        <taxon>Endopterygota</taxon>
        <taxon>Lepidoptera</taxon>
        <taxon>Glossata</taxon>
        <taxon>Ditrysia</taxon>
        <taxon>Tineoidea</taxon>
        <taxon>Psychidae</taxon>
        <taxon>Oiketicinae</taxon>
        <taxon>Eumeta</taxon>
    </lineage>
</organism>
<gene>
    <name evidence="1" type="ORF">EVAR_54973_1</name>
</gene>
<keyword evidence="2" id="KW-1185">Reference proteome</keyword>
<name>A0A4C1YJC2_EUMVA</name>
<reference evidence="1 2" key="1">
    <citation type="journal article" date="2019" name="Commun. Biol.">
        <title>The bagworm genome reveals a unique fibroin gene that provides high tensile strength.</title>
        <authorList>
            <person name="Kono N."/>
            <person name="Nakamura H."/>
            <person name="Ohtoshi R."/>
            <person name="Tomita M."/>
            <person name="Numata K."/>
            <person name="Arakawa K."/>
        </authorList>
    </citation>
    <scope>NUCLEOTIDE SEQUENCE [LARGE SCALE GENOMIC DNA]</scope>
</reference>
<comment type="caution">
    <text evidence="1">The sequence shown here is derived from an EMBL/GenBank/DDBJ whole genome shotgun (WGS) entry which is preliminary data.</text>
</comment>
<evidence type="ECO:0000313" key="2">
    <source>
        <dbReference type="Proteomes" id="UP000299102"/>
    </source>
</evidence>
<evidence type="ECO:0000313" key="1">
    <source>
        <dbReference type="EMBL" id="GBP76286.1"/>
    </source>
</evidence>
<dbReference type="AlphaFoldDB" id="A0A4C1YJC2"/>
<dbReference type="EMBL" id="BGZK01001284">
    <property type="protein sequence ID" value="GBP76286.1"/>
    <property type="molecule type" value="Genomic_DNA"/>
</dbReference>
<sequence length="87" mass="9921">MSTTSEDYIGDVDDVGGVADILTSLKIWKKSNNWERFWSKMQKMVPRKELHVLVGRGVEDESSSAPFSGATCETQYGKEWFLMNRTN</sequence>
<proteinExistence type="predicted"/>
<dbReference type="Proteomes" id="UP000299102">
    <property type="component" value="Unassembled WGS sequence"/>
</dbReference>
<protein>
    <submittedName>
        <fullName evidence="1">Uncharacterized protein</fullName>
    </submittedName>
</protein>
<accession>A0A4C1YJC2</accession>